<evidence type="ECO:0000256" key="1">
    <source>
        <dbReference type="SAM" id="MobiDB-lite"/>
    </source>
</evidence>
<sequence length="629" mass="69880">MVTMTEADSILETASRVAGRANAARALWRERNTQMLFDRAIYNMTYKKVARGQELYLTNEARALTDKTSEVLAARQPIIRLPVTVQREPERRKMSGGERFMDGILREINIRWRRQGHNAWLADAAWYTTMGSVCIYRRIVRGRGGEVQFHADVWDPIQVFPVYTGGGLTELYRIYRTTPIEVRTLAQANGWPLDGLTGELEKDAVEITNAFWVEDGGGSAPAVYACTLVGGKVLQPPSEYEHWNGRIPVAIYPAGGTPYRGFDYEDGNVMIPDWPTSWGQPIFAANREVYKALDKIITWEMRLTRKYALPMAVEYTEQGEARVTTRDIETGAVVHMKVGEKLEYPNPPTMPQERREILQYLGGAAQRGGISNIAFGELGMELPGVAVERLLAATKSTLLPYQETLEFAISDMLLGFLEEFKRGGYGKVKLAVKQNYGGEGLQVFDEEFSAKDIPQTTYLAVQLPMGLPDNMIQKMTMARTAIPGNQPLLDVITIMEDILNVADPDLVLDRIQEMLVQANPGIQAAKAIRELRKLRNDAAQMGDTEYAGLMEKLIEAQLVQVQTLLGGASAPPGPVAARQRELPPGVQSPEESGASPDQMMPQQRQPTGPLMNRLQGMLKSRGMMPTGGA</sequence>
<evidence type="ECO:0000313" key="3">
    <source>
        <dbReference type="EMBL" id="QJA80930.1"/>
    </source>
</evidence>
<reference evidence="3" key="1">
    <citation type="submission" date="2020-03" db="EMBL/GenBank/DDBJ databases">
        <title>The deep terrestrial virosphere.</title>
        <authorList>
            <person name="Holmfeldt K."/>
            <person name="Nilsson E."/>
            <person name="Simone D."/>
            <person name="Lopez-Fernandez M."/>
            <person name="Wu X."/>
            <person name="de Brujin I."/>
            <person name="Lundin D."/>
            <person name="Andersson A."/>
            <person name="Bertilsson S."/>
            <person name="Dopson M."/>
        </authorList>
    </citation>
    <scope>NUCLEOTIDE SEQUENCE</scope>
    <source>
        <strain evidence="3">MM415A00616</strain>
        <strain evidence="2">MM415B00708</strain>
    </source>
</reference>
<dbReference type="EMBL" id="MT141484">
    <property type="protein sequence ID" value="QJA62884.1"/>
    <property type="molecule type" value="Genomic_DNA"/>
</dbReference>
<name>A0A6M3KGJ6_9ZZZZ</name>
<evidence type="ECO:0008006" key="4">
    <source>
        <dbReference type="Google" id="ProtNLM"/>
    </source>
</evidence>
<gene>
    <name evidence="3" type="ORF">MM415A00616_0013</name>
    <name evidence="2" type="ORF">MM415B00708_0019</name>
</gene>
<proteinExistence type="predicted"/>
<accession>A0A6M3KGJ6</accession>
<feature type="region of interest" description="Disordered" evidence="1">
    <location>
        <begin position="570"/>
        <end position="629"/>
    </location>
</feature>
<dbReference type="AlphaFoldDB" id="A0A6M3KGJ6"/>
<organism evidence="3">
    <name type="scientific">viral metagenome</name>
    <dbReference type="NCBI Taxonomy" id="1070528"/>
    <lineage>
        <taxon>unclassified sequences</taxon>
        <taxon>metagenomes</taxon>
        <taxon>organismal metagenomes</taxon>
    </lineage>
</organism>
<evidence type="ECO:0000313" key="2">
    <source>
        <dbReference type="EMBL" id="QJA62884.1"/>
    </source>
</evidence>
<protein>
    <recommendedName>
        <fullName evidence="4">Portal protein</fullName>
    </recommendedName>
</protein>
<dbReference type="EMBL" id="MT142441">
    <property type="protein sequence ID" value="QJA80930.1"/>
    <property type="molecule type" value="Genomic_DNA"/>
</dbReference>